<dbReference type="AlphaFoldDB" id="A0A239ETS5"/>
<dbReference type="GO" id="GO:0016810">
    <property type="term" value="F:hydrolase activity, acting on carbon-nitrogen (but not peptide) bonds"/>
    <property type="evidence" value="ECO:0007669"/>
    <property type="project" value="InterPro"/>
</dbReference>
<dbReference type="RefSeq" id="WP_089318937.1">
    <property type="nucleotide sequence ID" value="NZ_FZOQ01000007.1"/>
</dbReference>
<dbReference type="Gene3D" id="2.30.40.10">
    <property type="entry name" value="Urease, subunit C, domain 1"/>
    <property type="match status" value="1"/>
</dbReference>
<reference evidence="4" key="1">
    <citation type="submission" date="2017-06" db="EMBL/GenBank/DDBJ databases">
        <authorList>
            <person name="Varghese N."/>
            <person name="Submissions S."/>
        </authorList>
    </citation>
    <scope>NUCLEOTIDE SEQUENCE [LARGE SCALE GENOMIC DNA]</scope>
    <source>
        <strain evidence="4">NKM1</strain>
    </source>
</reference>
<keyword evidence="3" id="KW-0378">Hydrolase</keyword>
<dbReference type="EMBL" id="FZOQ01000007">
    <property type="protein sequence ID" value="SNS47254.1"/>
    <property type="molecule type" value="Genomic_DNA"/>
</dbReference>
<dbReference type="PANTHER" id="PTHR43135">
    <property type="entry name" value="ALPHA-D-RIBOSE 1-METHYLPHOSPHONATE 5-TRIPHOSPHATE DIPHOSPHATASE"/>
    <property type="match status" value="1"/>
</dbReference>
<name>A0A239ETS5_9BACT</name>
<evidence type="ECO:0000313" key="3">
    <source>
        <dbReference type="EMBL" id="SNS47254.1"/>
    </source>
</evidence>
<accession>A0A239ETS5</accession>
<dbReference type="SUPFAM" id="SSF51338">
    <property type="entry name" value="Composite domain of metallo-dependent hydrolases"/>
    <property type="match status" value="1"/>
</dbReference>
<feature type="domain" description="Amidohydrolase-related" evidence="2">
    <location>
        <begin position="81"/>
        <end position="462"/>
    </location>
</feature>
<dbReference type="Proteomes" id="UP000198432">
    <property type="component" value="Unassembled WGS sequence"/>
</dbReference>
<dbReference type="SUPFAM" id="SSF51556">
    <property type="entry name" value="Metallo-dependent hydrolases"/>
    <property type="match status" value="1"/>
</dbReference>
<evidence type="ECO:0000259" key="2">
    <source>
        <dbReference type="Pfam" id="PF01979"/>
    </source>
</evidence>
<keyword evidence="1" id="KW-0732">Signal</keyword>
<feature type="chain" id="PRO_5012014651" evidence="1">
    <location>
        <begin position="21"/>
        <end position="477"/>
    </location>
</feature>
<evidence type="ECO:0000256" key="1">
    <source>
        <dbReference type="SAM" id="SignalP"/>
    </source>
</evidence>
<feature type="signal peptide" evidence="1">
    <location>
        <begin position="1"/>
        <end position="20"/>
    </location>
</feature>
<dbReference type="InterPro" id="IPR051781">
    <property type="entry name" value="Metallo-dep_Hydrolase"/>
</dbReference>
<proteinExistence type="predicted"/>
<keyword evidence="4" id="KW-1185">Reference proteome</keyword>
<sequence length="477" mass="52161">MKHVTSLAMLLCGSLLLSCATSKQETYDLLLTNVNVVDVETGSLLPGQTVVIEEGIIQEITDAPSKSRYRAETVIDAQGKYLIPGLWDNHVHLRGGEALEEENKNLLPLFVANGVTTVRDAGGDLYPAIRQWKEQTAAGILTGPRILTAGPKLDGPNPTWQGSIEVATVAEVPAALDSLQQLGVDFVKIYDSTISGDVFLAIVEEAEKRGMQVSGHMPFSVKLSDAMAKGLDATEHLYYAFKAASAKEDSISNVIIAREKTDKPVGFYTALGWLYDTYAPARAQQLFQQMAENNTAVVPTLYISQVLDNLKYEDHSQDSYLPYMGEGIVKTYERRINSAKRQSDEWTAFVQKLKAKFESMVPEMQEAGVTILAGSDAGAYNSYVYPGISLHKELEKLVEAGLTPAQALRTATINGARFMGKADQFGTVAQGKTADLVLLEQNPLEDIKHTQDIHSVILGGKVYSATELQQMLPERSR</sequence>
<organism evidence="3 4">
    <name type="scientific">Pontibacter ummariensis</name>
    <dbReference type="NCBI Taxonomy" id="1610492"/>
    <lineage>
        <taxon>Bacteria</taxon>
        <taxon>Pseudomonadati</taxon>
        <taxon>Bacteroidota</taxon>
        <taxon>Cytophagia</taxon>
        <taxon>Cytophagales</taxon>
        <taxon>Hymenobacteraceae</taxon>
        <taxon>Pontibacter</taxon>
    </lineage>
</organism>
<dbReference type="InterPro" id="IPR032466">
    <property type="entry name" value="Metal_Hydrolase"/>
</dbReference>
<dbReference type="PROSITE" id="PS51257">
    <property type="entry name" value="PROKAR_LIPOPROTEIN"/>
    <property type="match status" value="1"/>
</dbReference>
<dbReference type="Pfam" id="PF01979">
    <property type="entry name" value="Amidohydro_1"/>
    <property type="match status" value="1"/>
</dbReference>
<dbReference type="InterPro" id="IPR011059">
    <property type="entry name" value="Metal-dep_hydrolase_composite"/>
</dbReference>
<evidence type="ECO:0000313" key="4">
    <source>
        <dbReference type="Proteomes" id="UP000198432"/>
    </source>
</evidence>
<dbReference type="PANTHER" id="PTHR43135:SF3">
    <property type="entry name" value="ALPHA-D-RIBOSE 1-METHYLPHOSPHONATE 5-TRIPHOSPHATE DIPHOSPHATASE"/>
    <property type="match status" value="1"/>
</dbReference>
<dbReference type="OrthoDB" id="9797498at2"/>
<dbReference type="Gene3D" id="3.20.20.140">
    <property type="entry name" value="Metal-dependent hydrolases"/>
    <property type="match status" value="1"/>
</dbReference>
<protein>
    <submittedName>
        <fullName evidence="3">Amidohydrolase family protein</fullName>
    </submittedName>
</protein>
<dbReference type="InterPro" id="IPR006680">
    <property type="entry name" value="Amidohydro-rel"/>
</dbReference>
<gene>
    <name evidence="3" type="ORF">SAMN06296052_10732</name>
</gene>